<dbReference type="Pfam" id="PF13347">
    <property type="entry name" value="MFS_2"/>
    <property type="match status" value="2"/>
</dbReference>
<gene>
    <name evidence="4" type="ORF">Vbra_1065</name>
</gene>
<feature type="compositionally biased region" description="Polar residues" evidence="2">
    <location>
        <begin position="1266"/>
        <end position="1279"/>
    </location>
</feature>
<dbReference type="VEuPathDB" id="CryptoDB:Vbra_1065"/>
<feature type="transmembrane region" description="Helical" evidence="3">
    <location>
        <begin position="948"/>
        <end position="970"/>
    </location>
</feature>
<organism evidence="4 5">
    <name type="scientific">Vitrella brassicaformis (strain CCMP3155)</name>
    <dbReference type="NCBI Taxonomy" id="1169540"/>
    <lineage>
        <taxon>Eukaryota</taxon>
        <taxon>Sar</taxon>
        <taxon>Alveolata</taxon>
        <taxon>Colpodellida</taxon>
        <taxon>Vitrellaceae</taxon>
        <taxon>Vitrella</taxon>
    </lineage>
</organism>
<feature type="transmembrane region" description="Helical" evidence="3">
    <location>
        <begin position="668"/>
        <end position="690"/>
    </location>
</feature>
<evidence type="ECO:0000256" key="2">
    <source>
        <dbReference type="SAM" id="MobiDB-lite"/>
    </source>
</evidence>
<dbReference type="GO" id="GO:0008643">
    <property type="term" value="P:carbohydrate transport"/>
    <property type="evidence" value="ECO:0007669"/>
    <property type="project" value="InterPro"/>
</dbReference>
<reference evidence="4 5" key="1">
    <citation type="submission" date="2014-11" db="EMBL/GenBank/DDBJ databases">
        <authorList>
            <person name="Zhu J."/>
            <person name="Qi W."/>
            <person name="Song R."/>
        </authorList>
    </citation>
    <scope>NUCLEOTIDE SEQUENCE [LARGE SCALE GENOMIC DNA]</scope>
</reference>
<feature type="compositionally biased region" description="Polar residues" evidence="2">
    <location>
        <begin position="24"/>
        <end position="36"/>
    </location>
</feature>
<sequence>MQQPPNAHEEASKATPERNPMSKAKTSPTNKGSTAGQCEPPNLHVQHSPTTPAGPTRRRRLLTAPVGRPHTSPPTAAPSGPQYTLIYLGERHKEIMPFGIQNEVELVRAACLRILKERGLPESVSFTLKMEGETLATPVDPEIFIFEPQKAYVLELVQESPRLAHKRRELSKFWGGSPSVISERGQARWKLLKQRLKERKQGIFVNSDPRGSIPFYKKIAYGLPELAKTGPVNLLVVVHMLTRYEKLGATLAILAFFVAAGRSIDVLTDPLMASITDSAHTRWGRRRPFMFVGCFFYALLLSLLCTPWSTLIDRPEIGLWFGVLYILFFLADTLTNVPHNALGQEITTSQRARRELFFVNKAFAMIGMLGAAVLPVVAEIAVKRARPCDVSECDEEFFQAASNGSAVQRSAQEDCELEEYQDNCLQQDIWLSFSIVGISFSVYFLCAMLLCVYLLRENPEGEEEYRFKTVKGFANPKQVRKSQSAHLLGNTATGPETRETPSRAITAIVDADAAVHLDGVLEERISLTVSEAAKLDDVPSAGMQPVGDTSIVPGQRSISDKPPQQQSKPMVMWDEGFKDQKERPSPEHAGAGDKVSAPRMSKIDIIVPTLLGVLENRPFRTMIIPWVLDTTLLSLLATMMPYFAVHVVCEDYDPTDERTIDDEKECDSQILLGMALCSLLLGALIAMPLWHLIARRFGDITAWQATNLLNALTNGLLIFVGSGDQWLTVGISLINGFPIGAVFLTDNILGLTIDYDELRAGVRNEASFTMFSSFVPKIVAVPAQAFPIAVIAAAGFKASKDGVSQEQSAWVVFLIRAFFVYIPTVLALVSFAVKYYTWPFRNAEEADRKIKKALQQFLLGKPFEDPLTGLFRMPFKAFTPQEHYWRTLLDHFPGPRPLESLLDETKGERAHALIRRSTRRAWIFLCSAVVAYICTAVSFPLVDEGGLSWIPAIFVIGGGMMVLGTIFNILARRAAVKLAHEDVDEVFLMRLLAYRQGKDEYNRKDLKLLTSTIKKLSSKVGNLVELTPTDSGAATPLPSDQPSIHIKLAFPRLPTAIHEATSASIALPTIPAGQSPSPVSSRRGSPPGGVGNWDRVKQQMAIGGGHKSPNSEATAASPTNASIEMVEVEKELLYRLQELLCLSKAPRLEGPPLPAVMVEAVIHEDTINAAKGQLETRDIRGVCKEVLDLLQNPNSPLRADQSLAALMEDTLFAIDCRIAHDDPQPSFLSMPPLALPREAAAPPAANCKDDGSTDGNGTVGQLAKGGSTTEAGESCQGDTANPGVRHLSRENSPECAFLPHQVEEGVHQTPKGHVHAHRPGQSSKRRYEVTVSSEHDGDNHSPHGDVAGQPSGTGTVDVALSSSVAE</sequence>
<feature type="region of interest" description="Disordered" evidence="2">
    <location>
        <begin position="1239"/>
        <end position="1288"/>
    </location>
</feature>
<accession>A0A0G4FEX5</accession>
<dbReference type="PhylomeDB" id="A0A0G4FEX5"/>
<name>A0A0G4FEX5_VITBC</name>
<feature type="transmembrane region" description="Helical" evidence="3">
    <location>
        <begin position="356"/>
        <end position="377"/>
    </location>
</feature>
<feature type="transmembrane region" description="Helical" evidence="3">
    <location>
        <begin position="726"/>
        <end position="753"/>
    </location>
</feature>
<feature type="transmembrane region" description="Helical" evidence="3">
    <location>
        <begin position="289"/>
        <end position="311"/>
    </location>
</feature>
<feature type="transmembrane region" description="Helical" evidence="3">
    <location>
        <begin position="626"/>
        <end position="648"/>
    </location>
</feature>
<feature type="region of interest" description="Disordered" evidence="2">
    <location>
        <begin position="1306"/>
        <end position="1366"/>
    </location>
</feature>
<dbReference type="InterPro" id="IPR036259">
    <property type="entry name" value="MFS_trans_sf"/>
</dbReference>
<keyword evidence="3" id="KW-0812">Transmembrane</keyword>
<dbReference type="SUPFAM" id="SSF103473">
    <property type="entry name" value="MFS general substrate transporter"/>
    <property type="match status" value="1"/>
</dbReference>
<dbReference type="InterPro" id="IPR039672">
    <property type="entry name" value="MFS_2"/>
</dbReference>
<feature type="transmembrane region" description="Helical" evidence="3">
    <location>
        <begin position="921"/>
        <end position="942"/>
    </location>
</feature>
<feature type="region of interest" description="Disordered" evidence="2">
    <location>
        <begin position="1067"/>
        <end position="1094"/>
    </location>
</feature>
<feature type="compositionally biased region" description="Polar residues" evidence="2">
    <location>
        <begin position="1350"/>
        <end position="1366"/>
    </location>
</feature>
<keyword evidence="3" id="KW-0472">Membrane</keyword>
<dbReference type="PANTHER" id="PTHR11328:SF24">
    <property type="entry name" value="MAJOR FACILITATOR SUPERFAMILY (MFS) PROFILE DOMAIN-CONTAINING PROTEIN"/>
    <property type="match status" value="1"/>
</dbReference>
<dbReference type="OrthoDB" id="28755at2759"/>
<dbReference type="GO" id="GO:0005886">
    <property type="term" value="C:plasma membrane"/>
    <property type="evidence" value="ECO:0007669"/>
    <property type="project" value="TreeGrafter"/>
</dbReference>
<dbReference type="PANTHER" id="PTHR11328">
    <property type="entry name" value="MAJOR FACILITATOR SUPERFAMILY DOMAIN-CONTAINING PROTEIN"/>
    <property type="match status" value="1"/>
</dbReference>
<feature type="compositionally biased region" description="Basic and acidic residues" evidence="2">
    <location>
        <begin position="1325"/>
        <end position="1343"/>
    </location>
</feature>
<dbReference type="GO" id="GO:0015293">
    <property type="term" value="F:symporter activity"/>
    <property type="evidence" value="ECO:0007669"/>
    <property type="project" value="InterPro"/>
</dbReference>
<dbReference type="Gene3D" id="1.20.1250.20">
    <property type="entry name" value="MFS general substrate transporter like domains"/>
    <property type="match status" value="1"/>
</dbReference>
<evidence type="ECO:0000313" key="5">
    <source>
        <dbReference type="Proteomes" id="UP000041254"/>
    </source>
</evidence>
<evidence type="ECO:0000256" key="1">
    <source>
        <dbReference type="ARBA" id="ARBA00008335"/>
    </source>
</evidence>
<evidence type="ECO:0000256" key="3">
    <source>
        <dbReference type="SAM" id="Phobius"/>
    </source>
</evidence>
<feature type="region of interest" description="Disordered" evidence="2">
    <location>
        <begin position="1"/>
        <end position="57"/>
    </location>
</feature>
<proteinExistence type="inferred from homology"/>
<dbReference type="InParanoid" id="A0A0G4FEX5"/>
<feature type="transmembrane region" description="Helical" evidence="3">
    <location>
        <begin position="808"/>
        <end position="833"/>
    </location>
</feature>
<keyword evidence="3" id="KW-1133">Transmembrane helix</keyword>
<feature type="region of interest" description="Disordered" evidence="2">
    <location>
        <begin position="538"/>
        <end position="570"/>
    </location>
</feature>
<dbReference type="EMBL" id="CDMY01000419">
    <property type="protein sequence ID" value="CEM11563.1"/>
    <property type="molecule type" value="Genomic_DNA"/>
</dbReference>
<feature type="compositionally biased region" description="Basic and acidic residues" evidence="2">
    <location>
        <begin position="7"/>
        <end position="16"/>
    </location>
</feature>
<feature type="transmembrane region" description="Helical" evidence="3">
    <location>
        <begin position="702"/>
        <end position="720"/>
    </location>
</feature>
<keyword evidence="5" id="KW-1185">Reference proteome</keyword>
<feature type="transmembrane region" description="Helical" evidence="3">
    <location>
        <begin position="774"/>
        <end position="796"/>
    </location>
</feature>
<comment type="similarity">
    <text evidence="1">Belongs to the major facilitator superfamily.</text>
</comment>
<feature type="compositionally biased region" description="Low complexity" evidence="2">
    <location>
        <begin position="1075"/>
        <end position="1085"/>
    </location>
</feature>
<feature type="transmembrane region" description="Helical" evidence="3">
    <location>
        <begin position="429"/>
        <end position="455"/>
    </location>
</feature>
<evidence type="ECO:0000313" key="4">
    <source>
        <dbReference type="EMBL" id="CEM11563.1"/>
    </source>
</evidence>
<protein>
    <submittedName>
        <fullName evidence="4">Uncharacterized protein</fullName>
    </submittedName>
</protein>
<dbReference type="Proteomes" id="UP000041254">
    <property type="component" value="Unassembled WGS sequence"/>
</dbReference>
<feature type="transmembrane region" description="Helical" evidence="3">
    <location>
        <begin position="317"/>
        <end position="335"/>
    </location>
</feature>